<evidence type="ECO:0008006" key="5">
    <source>
        <dbReference type="Google" id="ProtNLM"/>
    </source>
</evidence>
<organism evidence="3 4">
    <name type="scientific">Blepharisma stoltei</name>
    <dbReference type="NCBI Taxonomy" id="1481888"/>
    <lineage>
        <taxon>Eukaryota</taxon>
        <taxon>Sar</taxon>
        <taxon>Alveolata</taxon>
        <taxon>Ciliophora</taxon>
        <taxon>Postciliodesmatophora</taxon>
        <taxon>Heterotrichea</taxon>
        <taxon>Heterotrichida</taxon>
        <taxon>Blepharismidae</taxon>
        <taxon>Blepharisma</taxon>
    </lineage>
</organism>
<evidence type="ECO:0000256" key="1">
    <source>
        <dbReference type="SAM" id="Coils"/>
    </source>
</evidence>
<proteinExistence type="predicted"/>
<feature type="transmembrane region" description="Helical" evidence="2">
    <location>
        <begin position="14"/>
        <end position="35"/>
    </location>
</feature>
<evidence type="ECO:0000313" key="4">
    <source>
        <dbReference type="Proteomes" id="UP001162131"/>
    </source>
</evidence>
<keyword evidence="1" id="KW-0175">Coiled coil</keyword>
<feature type="coiled-coil region" evidence="1">
    <location>
        <begin position="35"/>
        <end position="62"/>
    </location>
</feature>
<keyword evidence="2" id="KW-1133">Transmembrane helix</keyword>
<evidence type="ECO:0000313" key="3">
    <source>
        <dbReference type="EMBL" id="CAG9329475.1"/>
    </source>
</evidence>
<accession>A0AAU9JSZ6</accession>
<protein>
    <recommendedName>
        <fullName evidence="5">ATP synthase F0 subunit 8</fullName>
    </recommendedName>
</protein>
<dbReference type="Proteomes" id="UP001162131">
    <property type="component" value="Unassembled WGS sequence"/>
</dbReference>
<keyword evidence="4" id="KW-1185">Reference proteome</keyword>
<reference evidence="3" key="1">
    <citation type="submission" date="2021-09" db="EMBL/GenBank/DDBJ databases">
        <authorList>
            <consortium name="AG Swart"/>
            <person name="Singh M."/>
            <person name="Singh A."/>
            <person name="Seah K."/>
            <person name="Emmerich C."/>
        </authorList>
    </citation>
    <scope>NUCLEOTIDE SEQUENCE</scope>
    <source>
        <strain evidence="3">ATCC30299</strain>
    </source>
</reference>
<dbReference type="EMBL" id="CAJZBQ010000047">
    <property type="protein sequence ID" value="CAG9329475.1"/>
    <property type="molecule type" value="Genomic_DNA"/>
</dbReference>
<keyword evidence="2" id="KW-0812">Transmembrane</keyword>
<dbReference type="AlphaFoldDB" id="A0AAU9JSZ6"/>
<gene>
    <name evidence="3" type="ORF">BSTOLATCC_MIC48295</name>
</gene>
<keyword evidence="2" id="KW-0472">Membrane</keyword>
<comment type="caution">
    <text evidence="3">The sequence shown here is derived from an EMBL/GenBank/DDBJ whole genome shotgun (WGS) entry which is preliminary data.</text>
</comment>
<evidence type="ECO:0000256" key="2">
    <source>
        <dbReference type="SAM" id="Phobius"/>
    </source>
</evidence>
<sequence length="75" mass="8948">MDSILKFAISPSTIAWFFVYTLIFFSIGLTVDWLLRPKEIDLEFLKNKVKKAREQREALVTKLWENINWSKKNLN</sequence>
<name>A0AAU9JSZ6_9CILI</name>